<sequence length="119" mass="13797">MHMNIKMQCLNQSGSNCSWINGLKYYVYSVHDDTIYALFSILRIETKVITSLGYPDYSAATFIELWKNRTDNQPYFKENCTAAWTSFKHSQTKQSQINRWTSGATSILVHRAQRGYLQA</sequence>
<dbReference type="AlphaFoldDB" id="A0AAN8FWA8"/>
<proteinExistence type="predicted"/>
<organism evidence="1 2">
    <name type="scientific">Trichostrongylus colubriformis</name>
    <name type="common">Black scour worm</name>
    <dbReference type="NCBI Taxonomy" id="6319"/>
    <lineage>
        <taxon>Eukaryota</taxon>
        <taxon>Metazoa</taxon>
        <taxon>Ecdysozoa</taxon>
        <taxon>Nematoda</taxon>
        <taxon>Chromadorea</taxon>
        <taxon>Rhabditida</taxon>
        <taxon>Rhabditina</taxon>
        <taxon>Rhabditomorpha</taxon>
        <taxon>Strongyloidea</taxon>
        <taxon>Trichostrongylidae</taxon>
        <taxon>Trichostrongylus</taxon>
    </lineage>
</organism>
<evidence type="ECO:0000313" key="2">
    <source>
        <dbReference type="Proteomes" id="UP001331761"/>
    </source>
</evidence>
<dbReference type="InterPro" id="IPR029033">
    <property type="entry name" value="His_PPase_superfam"/>
</dbReference>
<comment type="caution">
    <text evidence="1">The sequence shown here is derived from an EMBL/GenBank/DDBJ whole genome shotgun (WGS) entry which is preliminary data.</text>
</comment>
<dbReference type="SUPFAM" id="SSF53254">
    <property type="entry name" value="Phosphoglycerate mutase-like"/>
    <property type="match status" value="1"/>
</dbReference>
<dbReference type="Gene3D" id="3.40.50.1240">
    <property type="entry name" value="Phosphoglycerate mutase-like"/>
    <property type="match status" value="1"/>
</dbReference>
<protein>
    <submittedName>
        <fullName evidence="1">Uncharacterized protein</fullName>
    </submittedName>
</protein>
<dbReference type="GO" id="GO:0016791">
    <property type="term" value="F:phosphatase activity"/>
    <property type="evidence" value="ECO:0007669"/>
    <property type="project" value="UniProtKB-ARBA"/>
</dbReference>
<dbReference type="Proteomes" id="UP001331761">
    <property type="component" value="Unassembled WGS sequence"/>
</dbReference>
<dbReference type="Pfam" id="PF00328">
    <property type="entry name" value="His_Phos_2"/>
    <property type="match status" value="1"/>
</dbReference>
<reference evidence="1 2" key="1">
    <citation type="submission" date="2019-10" db="EMBL/GenBank/DDBJ databases">
        <title>Assembly and Annotation for the nematode Trichostrongylus colubriformis.</title>
        <authorList>
            <person name="Martin J."/>
        </authorList>
    </citation>
    <scope>NUCLEOTIDE SEQUENCE [LARGE SCALE GENOMIC DNA]</scope>
    <source>
        <strain evidence="1">G859</strain>
        <tissue evidence="1">Whole worm</tissue>
    </source>
</reference>
<keyword evidence="2" id="KW-1185">Reference proteome</keyword>
<gene>
    <name evidence="1" type="ORF">GCK32_018680</name>
</gene>
<dbReference type="EMBL" id="WIXE01017643">
    <property type="protein sequence ID" value="KAK5971558.1"/>
    <property type="molecule type" value="Genomic_DNA"/>
</dbReference>
<accession>A0AAN8FWA8</accession>
<dbReference type="InterPro" id="IPR000560">
    <property type="entry name" value="His_Pase_clade-2"/>
</dbReference>
<name>A0AAN8FWA8_TRICO</name>
<evidence type="ECO:0000313" key="1">
    <source>
        <dbReference type="EMBL" id="KAK5971558.1"/>
    </source>
</evidence>